<protein>
    <submittedName>
        <fullName evidence="1">Uncharacterized protein</fullName>
    </submittedName>
</protein>
<organism evidence="1 2">
    <name type="scientific">Adhaeribacter aerolatus</name>
    <dbReference type="NCBI Taxonomy" id="670289"/>
    <lineage>
        <taxon>Bacteria</taxon>
        <taxon>Pseudomonadati</taxon>
        <taxon>Bacteroidota</taxon>
        <taxon>Cytophagia</taxon>
        <taxon>Cytophagales</taxon>
        <taxon>Hymenobacteraceae</taxon>
        <taxon>Adhaeribacter</taxon>
    </lineage>
</organism>
<proteinExistence type="predicted"/>
<sequence>MLAQEEFKVLTTPEQVAVLQNHGNYIHYRYKGWCKIELYWFYKFYVEVWYLHNDHTVGLIRVLSGKPSLEPYLDTIQLKEV</sequence>
<reference evidence="1 2" key="1">
    <citation type="submission" date="2019-07" db="EMBL/GenBank/DDBJ databases">
        <title>Whole genome shotgun sequence of Adhaeribacter aerolatus NBRC 106133.</title>
        <authorList>
            <person name="Hosoyama A."/>
            <person name="Uohara A."/>
            <person name="Ohji S."/>
            <person name="Ichikawa N."/>
        </authorList>
    </citation>
    <scope>NUCLEOTIDE SEQUENCE [LARGE SCALE GENOMIC DNA]</scope>
    <source>
        <strain evidence="1 2">NBRC 106133</strain>
    </source>
</reference>
<evidence type="ECO:0000313" key="2">
    <source>
        <dbReference type="Proteomes" id="UP000321532"/>
    </source>
</evidence>
<comment type="caution">
    <text evidence="1">The sequence shown here is derived from an EMBL/GenBank/DDBJ whole genome shotgun (WGS) entry which is preliminary data.</text>
</comment>
<name>A0A512B2I0_9BACT</name>
<gene>
    <name evidence="1" type="ORF">AAE02nite_38390</name>
</gene>
<dbReference type="RefSeq" id="WP_146901675.1">
    <property type="nucleotide sequence ID" value="NZ_BJYS01000032.1"/>
</dbReference>
<dbReference type="AlphaFoldDB" id="A0A512B2I0"/>
<dbReference type="Proteomes" id="UP000321532">
    <property type="component" value="Unassembled WGS sequence"/>
</dbReference>
<keyword evidence="2" id="KW-1185">Reference proteome</keyword>
<evidence type="ECO:0000313" key="1">
    <source>
        <dbReference type="EMBL" id="GEO06175.1"/>
    </source>
</evidence>
<dbReference type="OrthoDB" id="886340at2"/>
<accession>A0A512B2I0</accession>
<dbReference type="EMBL" id="BJYS01000032">
    <property type="protein sequence ID" value="GEO06175.1"/>
    <property type="molecule type" value="Genomic_DNA"/>
</dbReference>